<dbReference type="PANTHER" id="PTHR13799:SF14">
    <property type="entry name" value="GTP CYCLOHYDROLASE 1 TYPE 2 HOMOLOG"/>
    <property type="match status" value="1"/>
</dbReference>
<organism evidence="5 6">
    <name type="scientific">Peptoniphilus lacrimalis</name>
    <dbReference type="NCBI Taxonomy" id="33031"/>
    <lineage>
        <taxon>Bacteria</taxon>
        <taxon>Bacillati</taxon>
        <taxon>Bacillota</taxon>
        <taxon>Tissierellia</taxon>
        <taxon>Tissierellales</taxon>
        <taxon>Peptoniphilaceae</taxon>
        <taxon>Peptoniphilus</taxon>
    </lineage>
</organism>
<dbReference type="NCBIfam" id="TIGR00486">
    <property type="entry name" value="YbgI_SA1388"/>
    <property type="match status" value="1"/>
</dbReference>
<dbReference type="SUPFAM" id="SSF102705">
    <property type="entry name" value="NIF3 (NGG1p interacting factor 3)-like"/>
    <property type="match status" value="1"/>
</dbReference>
<protein>
    <recommendedName>
        <fullName evidence="2">GTP cyclohydrolase 1 type 2 homolog</fullName>
    </recommendedName>
</protein>
<reference evidence="5 6" key="1">
    <citation type="submission" date="2018-06" db="EMBL/GenBank/DDBJ databases">
        <authorList>
            <consortium name="Pathogen Informatics"/>
            <person name="Doyle S."/>
        </authorList>
    </citation>
    <scope>NUCLEOTIDE SEQUENCE [LARGE SCALE GENOMIC DNA]</scope>
    <source>
        <strain evidence="5 6">NCTC13149</strain>
    </source>
</reference>
<dbReference type="OrthoDB" id="9792792at2"/>
<dbReference type="Proteomes" id="UP000255517">
    <property type="component" value="Unassembled WGS sequence"/>
</dbReference>
<dbReference type="Pfam" id="PF01784">
    <property type="entry name" value="DUF34_NIF3"/>
    <property type="match status" value="1"/>
</dbReference>
<feature type="binding site" evidence="4">
    <location>
        <position position="221"/>
    </location>
    <ligand>
        <name>a divalent metal cation</name>
        <dbReference type="ChEBI" id="CHEBI:60240"/>
        <label>1</label>
    </ligand>
</feature>
<dbReference type="RefSeq" id="WP_019034395.1">
    <property type="nucleotide sequence ID" value="NZ_UGSZ01000001.1"/>
</dbReference>
<accession>A0A379C4Y8</accession>
<keyword evidence="3 4" id="KW-0479">Metal-binding</keyword>
<evidence type="ECO:0000256" key="4">
    <source>
        <dbReference type="PIRSR" id="PIRSR602678-1"/>
    </source>
</evidence>
<dbReference type="InterPro" id="IPR002678">
    <property type="entry name" value="DUF34/NIF3"/>
</dbReference>
<dbReference type="EMBL" id="UGSZ01000001">
    <property type="protein sequence ID" value="SUB56795.1"/>
    <property type="molecule type" value="Genomic_DNA"/>
</dbReference>
<dbReference type="STRING" id="1122949.GCA_000378725_00447"/>
<name>A0A379C4Y8_9FIRM</name>
<dbReference type="AlphaFoldDB" id="A0A379C4Y8"/>
<dbReference type="GO" id="GO:0046872">
    <property type="term" value="F:metal ion binding"/>
    <property type="evidence" value="ECO:0007669"/>
    <property type="project" value="UniProtKB-KW"/>
</dbReference>
<evidence type="ECO:0000256" key="3">
    <source>
        <dbReference type="ARBA" id="ARBA00022723"/>
    </source>
</evidence>
<comment type="similarity">
    <text evidence="1">Belongs to the GTP cyclohydrolase I type 2/NIF3 family.</text>
</comment>
<evidence type="ECO:0000256" key="1">
    <source>
        <dbReference type="ARBA" id="ARBA00006964"/>
    </source>
</evidence>
<dbReference type="FunFam" id="3.40.1390.30:FF:000001">
    <property type="entry name" value="GTP cyclohydrolase 1 type 2"/>
    <property type="match status" value="1"/>
</dbReference>
<feature type="binding site" evidence="4">
    <location>
        <position position="225"/>
    </location>
    <ligand>
        <name>a divalent metal cation</name>
        <dbReference type="ChEBI" id="CHEBI:60240"/>
        <label>1</label>
    </ligand>
</feature>
<dbReference type="GO" id="GO:0005737">
    <property type="term" value="C:cytoplasm"/>
    <property type="evidence" value="ECO:0007669"/>
    <property type="project" value="TreeGrafter"/>
</dbReference>
<feature type="binding site" evidence="4">
    <location>
        <position position="66"/>
    </location>
    <ligand>
        <name>a divalent metal cation</name>
        <dbReference type="ChEBI" id="CHEBI:60240"/>
        <label>1</label>
    </ligand>
</feature>
<feature type="binding site" evidence="4">
    <location>
        <position position="65"/>
    </location>
    <ligand>
        <name>a divalent metal cation</name>
        <dbReference type="ChEBI" id="CHEBI:60240"/>
        <label>1</label>
    </ligand>
</feature>
<dbReference type="InterPro" id="IPR036069">
    <property type="entry name" value="DUF34/NIF3_sf"/>
</dbReference>
<evidence type="ECO:0000256" key="2">
    <source>
        <dbReference type="ARBA" id="ARBA00022112"/>
    </source>
</evidence>
<evidence type="ECO:0000313" key="5">
    <source>
        <dbReference type="EMBL" id="SUB56795.1"/>
    </source>
</evidence>
<sequence>MKYKSKEIFDFMDMWAKKEYMMGWDNSGMQIYFDTYISNILLCLDVDDKSLEMAKNNNCQAIISHHPLFFGGEKNIIEGSYRGDLILSLINNKISVYSGHTTLDVVSDGVNFSLARFLDLKNQESLALDDGLPIGIVGELKEEKSLEEILKDFRDKLNIKNIRTYGKDKKIKRVSLCGGAGSSYMDEAIKNGSQLFISGDIKYHDGQYAYENNIIAMDIGHFHSEKLILPRIKEKLLEKFSELNIYIKEDSSYEMF</sequence>
<dbReference type="Gene3D" id="3.40.1390.30">
    <property type="entry name" value="NIF3 (NGG1p interacting factor 3)-like"/>
    <property type="match status" value="2"/>
</dbReference>
<dbReference type="PANTHER" id="PTHR13799">
    <property type="entry name" value="NGG1 INTERACTING FACTOR 3"/>
    <property type="match status" value="1"/>
</dbReference>
<gene>
    <name evidence="5" type="ORF">NCTC13149_00597</name>
</gene>
<feature type="binding site" evidence="4">
    <location>
        <position position="104"/>
    </location>
    <ligand>
        <name>a divalent metal cation</name>
        <dbReference type="ChEBI" id="CHEBI:60240"/>
        <label>1</label>
    </ligand>
</feature>
<evidence type="ECO:0000313" key="6">
    <source>
        <dbReference type="Proteomes" id="UP000255517"/>
    </source>
</evidence>
<proteinExistence type="inferred from homology"/>